<name>A0ABQ3RAL7_STRRR</name>
<dbReference type="Proteomes" id="UP000646738">
    <property type="component" value="Unassembled WGS sequence"/>
</dbReference>
<evidence type="ECO:0000313" key="2">
    <source>
        <dbReference type="EMBL" id="GHI52832.1"/>
    </source>
</evidence>
<dbReference type="EMBL" id="BNEA01000010">
    <property type="protein sequence ID" value="GHI52832.1"/>
    <property type="molecule type" value="Genomic_DNA"/>
</dbReference>
<sequence length="97" mass="11091">MVEAAERWRRRQAEEERLERLADEDPAAWYAEVTAGANEEARRLAGRLARMRSLAELGTARTRRAPRQLRATPGWPPVALPGRPGQYLYPDRRRPAA</sequence>
<evidence type="ECO:0000256" key="1">
    <source>
        <dbReference type="SAM" id="MobiDB-lite"/>
    </source>
</evidence>
<feature type="region of interest" description="Disordered" evidence="1">
    <location>
        <begin position="60"/>
        <end position="97"/>
    </location>
</feature>
<comment type="caution">
    <text evidence="2">The sequence shown here is derived from an EMBL/GenBank/DDBJ whole genome shotgun (WGS) entry which is preliminary data.</text>
</comment>
<gene>
    <name evidence="2" type="ORF">Srubr_26780</name>
</gene>
<protein>
    <submittedName>
        <fullName evidence="2">Uncharacterized protein</fullName>
    </submittedName>
</protein>
<reference evidence="3" key="1">
    <citation type="submission" date="2023-07" db="EMBL/GenBank/DDBJ databases">
        <title>Whole genome shotgun sequence of Streptomyces achromogenes subsp. rubradiris NBRC 14000.</title>
        <authorList>
            <person name="Komaki H."/>
            <person name="Tamura T."/>
        </authorList>
    </citation>
    <scope>NUCLEOTIDE SEQUENCE [LARGE SCALE GENOMIC DNA]</scope>
    <source>
        <strain evidence="3">NBRC 14000</strain>
    </source>
</reference>
<proteinExistence type="predicted"/>
<keyword evidence="3" id="KW-1185">Reference proteome</keyword>
<evidence type="ECO:0000313" key="3">
    <source>
        <dbReference type="Proteomes" id="UP000646738"/>
    </source>
</evidence>
<accession>A0ABQ3RAL7</accession>
<organism evidence="2 3">
    <name type="scientific">Streptomyces rubradiris</name>
    <name type="common">Streptomyces achromogenes subsp. rubradiris</name>
    <dbReference type="NCBI Taxonomy" id="285531"/>
    <lineage>
        <taxon>Bacteria</taxon>
        <taxon>Bacillati</taxon>
        <taxon>Actinomycetota</taxon>
        <taxon>Actinomycetes</taxon>
        <taxon>Kitasatosporales</taxon>
        <taxon>Streptomycetaceae</taxon>
        <taxon>Streptomyces</taxon>
    </lineage>
</organism>